<organism evidence="2">
    <name type="scientific">Lessonia nigrescens</name>
    <dbReference type="NCBI Taxonomy" id="209404"/>
    <lineage>
        <taxon>Eukaryota</taxon>
        <taxon>Sar</taxon>
        <taxon>Stramenopiles</taxon>
        <taxon>Ochrophyta</taxon>
        <taxon>PX clade</taxon>
        <taxon>Phaeophyceae</taxon>
        <taxon>Laminariales</taxon>
        <taxon>Lessoniaceae</taxon>
        <taxon>Lessonia</taxon>
    </lineage>
</organism>
<gene>
    <name evidence="2" type="primary">nad5</name>
</gene>
<geneLocation type="mitochondrion" evidence="2"/>
<keyword evidence="1" id="KW-1133">Transmembrane helix</keyword>
<dbReference type="EMBL" id="GU593832">
    <property type="protein sequence ID" value="ADE22015.1"/>
    <property type="molecule type" value="Genomic_DNA"/>
</dbReference>
<protein>
    <submittedName>
        <fullName evidence="2">NADH dehydrogenase subunit 5</fullName>
    </submittedName>
</protein>
<keyword evidence="1" id="KW-0472">Membrane</keyword>
<evidence type="ECO:0000256" key="1">
    <source>
        <dbReference type="SAM" id="Phobius"/>
    </source>
</evidence>
<keyword evidence="1" id="KW-0812">Transmembrane</keyword>
<dbReference type="AlphaFoldDB" id="D5KSL7"/>
<name>D5KSL7_9PHAE</name>
<keyword evidence="2" id="KW-0496">Mitochondrion</keyword>
<dbReference type="EMBL" id="GU593831">
    <property type="protein sequence ID" value="ADE22012.1"/>
    <property type="molecule type" value="Genomic_DNA"/>
</dbReference>
<sequence length="48" mass="5708">RLWHSGYLYHYLITVVWSNLLFGIGFIFSLQVLRILALLVFIVLWSIL</sequence>
<feature type="non-terminal residue" evidence="2">
    <location>
        <position position="1"/>
    </location>
</feature>
<feature type="transmembrane region" description="Helical" evidence="1">
    <location>
        <begin position="20"/>
        <end position="47"/>
    </location>
</feature>
<accession>D5KSL7</accession>
<evidence type="ECO:0000313" key="2">
    <source>
        <dbReference type="EMBL" id="ADE22012.1"/>
    </source>
</evidence>
<reference evidence="2" key="1">
    <citation type="submission" date="2010-02" db="EMBL/GenBank/DDBJ databases">
        <title>Molecular phylogeny and timing of radiation in Lessonia (Phaeophyceae, Laminariales).</title>
        <authorList>
            <person name="Martin P."/>
            <person name="Zuccarello G.C."/>
        </authorList>
    </citation>
    <scope>NUCLEOTIDE SEQUENCE</scope>
</reference>
<proteinExistence type="predicted"/>